<dbReference type="SUPFAM" id="SSF54106">
    <property type="entry name" value="LysM domain"/>
    <property type="match status" value="1"/>
</dbReference>
<evidence type="ECO:0000313" key="4">
    <source>
        <dbReference type="EMBL" id="EKX44119.1"/>
    </source>
</evidence>
<proteinExistence type="predicted"/>
<evidence type="ECO:0000313" key="6">
    <source>
        <dbReference type="Proteomes" id="UP000011087"/>
    </source>
</evidence>
<dbReference type="HOGENOM" id="CLU_223379_0_0_1"/>
<feature type="domain" description="Fibronectin type-III" evidence="2">
    <location>
        <begin position="1637"/>
        <end position="1749"/>
    </location>
</feature>
<feature type="domain" description="Fibronectin type-III" evidence="2">
    <location>
        <begin position="156"/>
        <end position="252"/>
    </location>
</feature>
<accession>L1J7N6</accession>
<feature type="domain" description="Fibronectin type-III" evidence="2">
    <location>
        <begin position="581"/>
        <end position="677"/>
    </location>
</feature>
<dbReference type="PANTHER" id="PTHR46708:SF2">
    <property type="entry name" value="FIBRONECTIN TYPE-III DOMAIN-CONTAINING PROTEIN"/>
    <property type="match status" value="1"/>
</dbReference>
<sequence length="4925" mass="536839">MQQTAGGEFYYDASALLLNWSSVENASQYKIVVVDDDLNREKVYMVQKSPCRDDDGWYAKDGVFFDCDWYGVDTNCFTYGTRVNGSNIPALQACCACGGGMVEAGGGGAPPTSLKLMGLISGRKIRLSIASFSELSGWSSASTWLELLPVPPPILSVANIRFIEYNETAAVLTWDPPAYGPAPTNFSVVVKDSSSSVVFQTLTSQPPVVILSTLMVDQTYRVEVASRNSDHDPKNPFSASPVGIANLKLYPPPPPVQGLVVINASSSSLTLRWDLFPDDASLDNSLKGNVLYRVQVSDIVNGVEFFYVTVLDNISPPSNWKQSNDLVFNFSYVVQARQIKTPPAWFTSVGTPFRGLTGMSSSMLRLPLYFVEVRAAGGEWIKSQATPGCSGRCGRYERRCEALPSSSAASTSYVAPITSKWWRTASKSEHRSSISSIWVLYQISIVARSLSLDGYKADPNTITATPTGPPKGQVTNLHVTSLTLSSCLLSWTYPQDDVTRFLIQWTYLSSSSSIAVWNNSIEVQAQDALSSSHAYEYNISNLHFGGLFSFRLRIGNLHISNFDLSPTFLLQSIQLVPSPSPVSDLSVLSLGSDSVILAWSDPPSSIVTSYQIKYKVGLLNYGTYGIPETPANHLGKNLMTVYNLDRGLLYSFKVYARNLNQQGYEQQGSNVVDAMPQMQPSSVLDLHIVGDVLTCCIACFSSSPLGVTETSVNVAWSVNAFPPTRDYKVNLKVAWWASGLFNVGQQEQTSTTALSYNVTSLISQSKVLVSVTAQNWNSLGEGSPQFILVEPSPPPDSVSSLEVVSVTTTSVLLKVNVSELSLATKMKVMYKRADAVDWSSFNEFQCRHLPSDANACPDQFDVTGLSQNLVYDFKVALRNDHVSGYQDLGKVVSAAPVDYPSLPVYNLQVVSVTTTQVLISYSIPSGLDAPFAFRARITSEGSSYLNETNQFSGTSLLITGLSLNNKYNVAIFGRNLNVKGFNLNVQSQAFTIEPLQTASSPLSLSVVSVRTDAVSLSWSPPSYGLPVLSYTVEVAEFTQTLPIFRVAGSTSLTNFTVSNPSLNAGEIQLVQGLKYLFRVRARNLNPTGLGDFAECEGTPLDSPNVVIPDFRAENVTAGYARLSWNLPGNVTISQFRVSVCLAADYCAGGSYLPGSSCSANCICSGPTPVCADGTASTCQCLPPNSDAPCSFDGQCTGGGVCTEVCGCSQCTADYRPPRPNSAQKFYDVFGREFIYDGSSWVATGRTNWNVLEEVPAWVNQIEITNVNVVKTNSTSRVELNTPLELSSRYSFGIEAMNQNVNGYGLRTIIRNVIPVLRPGAPTQISFQPPTSSSVTIAWNAQEPTSVFGLSTFFLVMIIDTRRNNITVGPTVNLQSITISNLLQGTTYTFQVFAGNLAGYSLQPARTNVTVTTSCEATNIGVSRVDTSKGVLNPSTTIYWDPLPYPDEVKFTLKLTQDSVLLKTVSDIQGNSLNVSFAVTPATNLVNIQLDCIVIRIAASSTPTPANKIMQVVGIPSMEDIQLRLLSRNNNSVIVVWYTLKNPIEIVLRNTFYLLEASFDDFQDGGKRNTEIIGEFNHDTYKFGCADSGQTFCISAFIGNLPEGQYISCRVKIRNANIAGYSIPSNYLSTAAFRQIGPATSLRIDNVTFSSVALAWQRPAGDVGQTIYSYIITWQPDGRTQNNGNPLTIGANEINIEGTGACAQGNCWYNITGLQLGKVYTFLIQAYNQYESGYEEGTVTVGGPVSLPSTPRNLFVVSVGEDRVTLQWNLDVDPYQVVYANATKFQIRCRLQKGYRSSSTAQYCRSESQFDNLGPPALAEEIKFGVQTPSLYVFRASFHGLDYQVGYQFQVCSIGLNIFSFGGKCSPFIEAITASKPQNATLNLSSVTASSASVYWSHARNNDSGWNFMQGYDYNEISLACFQGINVDGLKILCDSISTCSGFNTDGCLKSAILDPWTAMDFSLVTSKWVLMEPGHLLYSNGTCCSQIDFAVGCTRADIDLSPPAACGCQCRGFWYKTTMYRLSQRSNSSESFMNIPDTYGTASTEFQVMGLEMNRVYEMKVFARGLNDMGYEVSGSNTLILSLADPPTFKALVTVLYMQSESFTTGRVTVQWYGSSQQNVTQYLLQMSQDNFASLIDSSSHLDKTVVNNLGVNTVTITQLVKGVDYFFRVVPRNWNEVGFVYSLASDPVLVRYSDAPPAPINLDVSGISICQSASCGCDCCQSLICSGVADVVLSWSMASGPVTDYMIVVERHAQAAVSYQKTSYELAVSSLAVKYTLPKMYLGVQHTVSVLAKNLNVAGYVTNSSFVFTPSDEPKVSVQSTLTWQCVSPSSVTLQWRPISSEAVTLYKVDYDISPEFPNLGPGTYFGEFQPSGTSQMQVEVVRLDPTKVYYFLVTARSLYDGAQTSFVSGYRNCTFAVSDLRVTELSPTTFKLQWLDPPGISEISRYRVWMASASSPQFVQFAEVQSQENTQHTFYAESLSAANSPHRFIVTPLLDHCAVLGPVYPSCTSTNSVGLQASRVSTDSVTLQWMLPGCPGECMQVVNFQFEVFLCNQSSVPTPASPVCSVPVSSQVVSADNVCAFESFYSNNTLNTSYGGCSWVLHGLSINQAYNVRVSLQFQDSNAFAASDTVFIMTKNLPRTRATAPVLVSTRNVPYDTHGANVSLSWQYENATLAQQDSVSLYKVAFWATSEEQCFEQLKASCLSYNETILSSLQQPVAGLRPCTQYTFQVFLGNSNGFEPTGSPLSHPITTSCTPGEVKALEVIEYQNASALLSWQPPEVPTAFFFIVKSSNLKCLHKGYNDNICSSTIEVKCMPGRCRPVCLNNVGCSLNGTGMLNSSVSSLVSCQFDIDCPTNYQCIRECPSSTLLPNLEMNSSYQVVVTSKTVDSSIGPFCFLNQTCSAQFRRSQLTFEYAPPPLPPRNLRVVDISSAYLVISFDPPPSASMPVTSYQLSARAKGSSAWNVTDANGRIGSISLLVEKRGQGCLRGGTLAVSGGDGGGFEATFEVYGGSISRVEYLSKGQGYTTVQGASVYISSGGEQCVDFQVKAILDATMIPGSMRTVLVSQVGWRSLSVARQTVEEYDFLLQSVSSAGTSAPVTLQGVKLYPTPPSISSMTIYQVTQDSFALNFTVVNSPLQSQDQLLFKVSMSENMGETYYDLQGSPYRIQSQNDAVSNIVIDSMPTSYGATTKLKSFITYTVRVCPMYNYVPFKIQFQSDLCATKIVHLAYKSAPVSNIQVYFADQDKVLVKWNGPYPKHGESFVYAIQVGVDKLVDNAFASPLFFSLGTSWTDLSNTTTIFTFEDVCSALQHKIDCATIYTSVSFVRVLFKDLRWASYTGQDVQYHTFRFSGASTPLGNLAVKQITESSVEISWNNLNYPNFSNFVVFYKTSPIQCFQNAISVNGRAQVLNVTISNLTSGKLISCPHTKSLVSYQGFVFPFSSMMVTAAVSKARAVTDLRAWPTSSGCILLTWTPHLSVTDKRISELLVFRVWTSEITDPLSLTSHNISLAASELGAPRLEVCGLKSKMWYNFTVETRNNNSLGYQSPSSLIAQSDARWQPVKDLYLKNMTSSSVTLTWSPPPGLVSDYMVSCQPQGANSASFSRLISDNEISLSSIPTGVGYRCYVVARNLLTNMSGIDENVSSSSIDFTWRAQPPSAHNISILSIDAESVTVSVNSADADVMFFVLLLDATDGNSLVKPTTPDSSNQTKFVVKKSDFVKSYACTGLVPATRYKISVFVGSKYGISSSSLPLSSASSYFWTAPPAASRLRLTSFTVNDATPRKVQVNIEWHAPCALEASRKSEDLSSSKCLADLTSSLTYQYKIAIAKTSELPAKIWTQEVDSGKTGSICTYTFLDLDLDTYIIRMVTQYQGMRSRSIYLTFTLTDTGTTPDNYVSDFKVAYVSQDTLTLSFYPPKAAPVSSYQIFWALVEGGFTGQQLGSLVVDYRQYNVFANGSGVNLVPITGLTTNTFYSFWIQNRNLNDKGFIPVANINTWPASTRLGCLANQEIAVSTTCLLEAPVFQSLSVQRLRVSQLDENIVVLGWQLPPGGYFNRFALRFQISRYLIAADGSASNEFTVSHTPACLQTPSAECSYTDSGLTSNLIYRYVVKVKNNNSMGFDAGVAVLAETRVGECVISDVSCRTVNVTSVAYVGNKDSAYAAVVLSWASPSSLFAGQSGQFYYKIFAQSGTTWQAVNLGVEYLPGTQTALVTRIASQYVSFGTNFTFFVEARNLYCPLANTECVYYGALLAPLLSSDLRLNVAPQFQPLQTEISPATSDNSSFTIRWQTSADVSMSYQVYAKIVTDPSFHLVASTRTSSYRLNGLNSSLFYQVKVYTRNLHTFAYESRGSNVVTVKPVDKPVEVASVWVESVNYTEAVVAWRLYDARMNISGFLISLVGANTSTTITASNQGLVLQTLTVSVALVSAGQYSISVTPFNLGGNGSTTSVPLRILPPAPPPTHLHAQVVGNAELLLLWTPPLLPTNGSFNATYIKNFVISWTHANMSSFAVIGYSQTANFTHRLLPLEFDALQGQNLTYRVSTVIAQSSSAGGGDFAGVPASSSLTIGHAPAWTSTSTADGTVLEAWVGKASYLPLEAEDPDVCGLPSCDIISFSTVIEAPLGVKFGAISSGQFLEKGVYVRGTTVSGVMQVVPLPSQAGSNYSTCVRGKGSSNLTTAIRCFEVVVLRPEPKLTSPPNGSVYLAHVGCSFALTVMAEDRSSSFKSLSEASANGYLVAVEPFFTIISSFLYHEKRSRLPVGATLEGTLGNPANSSLLWTPIRGQEGFDYDICFIAFDASYNFSYGQLENQHFCIKINVERCKVCIQSDNSLQDLAKSWVANWREIWSGNHFLQDPDVVLSGQVVTVGPTYTVQDNDDLWTISRRFGTSVELILEWNPDVIASNSSAVLMVNQLLCVVPNTCVYDAHVT</sequence>
<reference evidence="5" key="3">
    <citation type="submission" date="2016-03" db="UniProtKB">
        <authorList>
            <consortium name="EnsemblProtists"/>
        </authorList>
    </citation>
    <scope>IDENTIFICATION</scope>
</reference>
<dbReference type="EMBL" id="JH993006">
    <property type="protein sequence ID" value="EKX44119.1"/>
    <property type="molecule type" value="Genomic_DNA"/>
</dbReference>
<dbReference type="InterPro" id="IPR018392">
    <property type="entry name" value="LysM"/>
</dbReference>
<keyword evidence="6" id="KW-1185">Reference proteome</keyword>
<dbReference type="KEGG" id="gtt:GUITHDRAFT_139971"/>
<feature type="domain" description="Fibronectin type-III" evidence="2">
    <location>
        <begin position="903"/>
        <end position="995"/>
    </location>
</feature>
<dbReference type="SMART" id="SM00257">
    <property type="entry name" value="LysM"/>
    <property type="match status" value="2"/>
</dbReference>
<dbReference type="InterPro" id="IPR036116">
    <property type="entry name" value="FN3_sf"/>
</dbReference>
<evidence type="ECO:0000259" key="2">
    <source>
        <dbReference type="PROSITE" id="PS50853"/>
    </source>
</evidence>
<dbReference type="InterPro" id="IPR050991">
    <property type="entry name" value="ECM_Regulatory_Proteins"/>
</dbReference>
<organism evidence="4">
    <name type="scientific">Guillardia theta (strain CCMP2712)</name>
    <name type="common">Cryptophyte</name>
    <dbReference type="NCBI Taxonomy" id="905079"/>
    <lineage>
        <taxon>Eukaryota</taxon>
        <taxon>Cryptophyceae</taxon>
        <taxon>Pyrenomonadales</taxon>
        <taxon>Geminigeraceae</taxon>
        <taxon>Guillardia</taxon>
    </lineage>
</organism>
<dbReference type="Pfam" id="PF00041">
    <property type="entry name" value="fn3"/>
    <property type="match status" value="4"/>
</dbReference>
<reference evidence="6" key="2">
    <citation type="submission" date="2012-11" db="EMBL/GenBank/DDBJ databases">
        <authorList>
            <person name="Kuo A."/>
            <person name="Curtis B.A."/>
            <person name="Tanifuji G."/>
            <person name="Burki F."/>
            <person name="Gruber A."/>
            <person name="Irimia M."/>
            <person name="Maruyama S."/>
            <person name="Arias M.C."/>
            <person name="Ball S.G."/>
            <person name="Gile G.H."/>
            <person name="Hirakawa Y."/>
            <person name="Hopkins J.F."/>
            <person name="Rensing S.A."/>
            <person name="Schmutz J."/>
            <person name="Symeonidi A."/>
            <person name="Elias M."/>
            <person name="Eveleigh R.J."/>
            <person name="Herman E.K."/>
            <person name="Klute M.J."/>
            <person name="Nakayama T."/>
            <person name="Obornik M."/>
            <person name="Reyes-Prieto A."/>
            <person name="Armbrust E.V."/>
            <person name="Aves S.J."/>
            <person name="Beiko R.G."/>
            <person name="Coutinho P."/>
            <person name="Dacks J.B."/>
            <person name="Durnford D.G."/>
            <person name="Fast N.M."/>
            <person name="Green B.R."/>
            <person name="Grisdale C."/>
            <person name="Hempe F."/>
            <person name="Henrissat B."/>
            <person name="Hoppner M.P."/>
            <person name="Ishida K.-I."/>
            <person name="Kim E."/>
            <person name="Koreny L."/>
            <person name="Kroth P.G."/>
            <person name="Liu Y."/>
            <person name="Malik S.-B."/>
            <person name="Maier U.G."/>
            <person name="McRose D."/>
            <person name="Mock T."/>
            <person name="Neilson J.A."/>
            <person name="Onodera N.T."/>
            <person name="Poole A.M."/>
            <person name="Pritham E.J."/>
            <person name="Richards T.A."/>
            <person name="Rocap G."/>
            <person name="Roy S.W."/>
            <person name="Sarai C."/>
            <person name="Schaack S."/>
            <person name="Shirato S."/>
            <person name="Slamovits C.H."/>
            <person name="Spencer D.F."/>
            <person name="Suzuki S."/>
            <person name="Worden A.Z."/>
            <person name="Zauner S."/>
            <person name="Barry K."/>
            <person name="Bell C."/>
            <person name="Bharti A.K."/>
            <person name="Crow J.A."/>
            <person name="Grimwood J."/>
            <person name="Kramer R."/>
            <person name="Lindquist E."/>
            <person name="Lucas S."/>
            <person name="Salamov A."/>
            <person name="McFadden G.I."/>
            <person name="Lane C.E."/>
            <person name="Keeling P.J."/>
            <person name="Gray M.W."/>
            <person name="Grigoriev I.V."/>
            <person name="Archibald J.M."/>
        </authorList>
    </citation>
    <scope>NUCLEOTIDE SEQUENCE</scope>
    <source>
        <strain evidence="6">CCMP2712</strain>
    </source>
</reference>
<dbReference type="Proteomes" id="UP000011087">
    <property type="component" value="Unassembled WGS sequence"/>
</dbReference>
<feature type="domain" description="Fibronectin type-III" evidence="2">
    <location>
        <begin position="4267"/>
        <end position="4358"/>
    </location>
</feature>
<dbReference type="InterPro" id="IPR036779">
    <property type="entry name" value="LysM_dom_sf"/>
</dbReference>
<dbReference type="OrthoDB" id="9934270at2759"/>
<dbReference type="InterPro" id="IPR013783">
    <property type="entry name" value="Ig-like_fold"/>
</dbReference>
<feature type="domain" description="LysM" evidence="3">
    <location>
        <begin position="4865"/>
        <end position="4913"/>
    </location>
</feature>
<dbReference type="SUPFAM" id="SSF49265">
    <property type="entry name" value="Fibronectin type III"/>
    <property type="match status" value="15"/>
</dbReference>
<dbReference type="CDD" id="cd00063">
    <property type="entry name" value="FN3"/>
    <property type="match status" value="6"/>
</dbReference>
<dbReference type="PROSITE" id="PS51782">
    <property type="entry name" value="LYSM"/>
    <property type="match status" value="1"/>
</dbReference>
<feature type="domain" description="Fibronectin type-III" evidence="2">
    <location>
        <begin position="3455"/>
        <end position="3558"/>
    </location>
</feature>
<dbReference type="SMART" id="SM00060">
    <property type="entry name" value="FN3"/>
    <property type="match status" value="31"/>
</dbReference>
<gene>
    <name evidence="4" type="ORF">GUITHDRAFT_139971</name>
</gene>
<feature type="domain" description="Fibronectin type-III" evidence="2">
    <location>
        <begin position="3561"/>
        <end position="3657"/>
    </location>
</feature>
<reference evidence="4 6" key="1">
    <citation type="journal article" date="2012" name="Nature">
        <title>Algal genomes reveal evolutionary mosaicism and the fate of nucleomorphs.</title>
        <authorList>
            <consortium name="DOE Joint Genome Institute"/>
            <person name="Curtis B.A."/>
            <person name="Tanifuji G."/>
            <person name="Burki F."/>
            <person name="Gruber A."/>
            <person name="Irimia M."/>
            <person name="Maruyama S."/>
            <person name="Arias M.C."/>
            <person name="Ball S.G."/>
            <person name="Gile G.H."/>
            <person name="Hirakawa Y."/>
            <person name="Hopkins J.F."/>
            <person name="Kuo A."/>
            <person name="Rensing S.A."/>
            <person name="Schmutz J."/>
            <person name="Symeonidi A."/>
            <person name="Elias M."/>
            <person name="Eveleigh R.J."/>
            <person name="Herman E.K."/>
            <person name="Klute M.J."/>
            <person name="Nakayama T."/>
            <person name="Obornik M."/>
            <person name="Reyes-Prieto A."/>
            <person name="Armbrust E.V."/>
            <person name="Aves S.J."/>
            <person name="Beiko R.G."/>
            <person name="Coutinho P."/>
            <person name="Dacks J.B."/>
            <person name="Durnford D.G."/>
            <person name="Fast N.M."/>
            <person name="Green B.R."/>
            <person name="Grisdale C.J."/>
            <person name="Hempel F."/>
            <person name="Henrissat B."/>
            <person name="Hoppner M.P."/>
            <person name="Ishida K."/>
            <person name="Kim E."/>
            <person name="Koreny L."/>
            <person name="Kroth P.G."/>
            <person name="Liu Y."/>
            <person name="Malik S.B."/>
            <person name="Maier U.G."/>
            <person name="McRose D."/>
            <person name="Mock T."/>
            <person name="Neilson J.A."/>
            <person name="Onodera N.T."/>
            <person name="Poole A.M."/>
            <person name="Pritham E.J."/>
            <person name="Richards T.A."/>
            <person name="Rocap G."/>
            <person name="Roy S.W."/>
            <person name="Sarai C."/>
            <person name="Schaack S."/>
            <person name="Shirato S."/>
            <person name="Slamovits C.H."/>
            <person name="Spencer D.F."/>
            <person name="Suzuki S."/>
            <person name="Worden A.Z."/>
            <person name="Zauner S."/>
            <person name="Barry K."/>
            <person name="Bell C."/>
            <person name="Bharti A.K."/>
            <person name="Crow J.A."/>
            <person name="Grimwood J."/>
            <person name="Kramer R."/>
            <person name="Lindquist E."/>
            <person name="Lucas S."/>
            <person name="Salamov A."/>
            <person name="McFadden G.I."/>
            <person name="Lane C.E."/>
            <person name="Keeling P.J."/>
            <person name="Gray M.W."/>
            <person name="Grigoriev I.V."/>
            <person name="Archibald J.M."/>
        </authorList>
    </citation>
    <scope>NUCLEOTIDE SEQUENCE</scope>
    <source>
        <strain evidence="4 6">CCMP2712</strain>
    </source>
</reference>
<name>L1J7N6_GUITC</name>
<dbReference type="Gene3D" id="2.60.40.10">
    <property type="entry name" value="Immunoglobulins"/>
    <property type="match status" value="12"/>
</dbReference>
<dbReference type="CDD" id="cd00118">
    <property type="entry name" value="LysM"/>
    <property type="match status" value="1"/>
</dbReference>
<feature type="domain" description="Fibronectin type-III" evidence="2">
    <location>
        <begin position="1000"/>
        <end position="1105"/>
    </location>
</feature>
<dbReference type="InterPro" id="IPR003961">
    <property type="entry name" value="FN3_dom"/>
</dbReference>
<dbReference type="GeneID" id="17300815"/>
<evidence type="ECO:0000259" key="3">
    <source>
        <dbReference type="PROSITE" id="PS51782"/>
    </source>
</evidence>
<dbReference type="Gene3D" id="3.10.350.10">
    <property type="entry name" value="LysM domain"/>
    <property type="match status" value="1"/>
</dbReference>
<dbReference type="RefSeq" id="XP_005831099.1">
    <property type="nucleotide sequence ID" value="XM_005831042.1"/>
</dbReference>
<dbReference type="PANTHER" id="PTHR46708">
    <property type="entry name" value="TENASCIN"/>
    <property type="match status" value="1"/>
</dbReference>
<feature type="domain" description="Fibronectin type-III" evidence="2">
    <location>
        <begin position="1320"/>
        <end position="1416"/>
    </location>
</feature>
<dbReference type="eggNOG" id="KOG0613">
    <property type="taxonomic scope" value="Eukaryota"/>
</dbReference>
<feature type="domain" description="Fibronectin type-III" evidence="2">
    <location>
        <begin position="473"/>
        <end position="579"/>
    </location>
</feature>
<evidence type="ECO:0000256" key="1">
    <source>
        <dbReference type="ARBA" id="ARBA00022737"/>
    </source>
</evidence>
<evidence type="ECO:0000313" key="5">
    <source>
        <dbReference type="EnsemblProtists" id="EKX44119"/>
    </source>
</evidence>
<dbReference type="Pfam" id="PF01476">
    <property type="entry name" value="LysM"/>
    <property type="match status" value="1"/>
</dbReference>
<dbReference type="STRING" id="905079.L1J7N6"/>
<protein>
    <submittedName>
        <fullName evidence="4 5">Uncharacterized protein</fullName>
    </submittedName>
</protein>
<dbReference type="EnsemblProtists" id="EKX44119">
    <property type="protein sequence ID" value="EKX44119"/>
    <property type="gene ID" value="GUITHDRAFT_139971"/>
</dbReference>
<dbReference type="PaxDb" id="55529-EKX44119"/>
<keyword evidence="1" id="KW-0677">Repeat</keyword>
<dbReference type="PROSITE" id="PS50853">
    <property type="entry name" value="FN3"/>
    <property type="match status" value="11"/>
</dbReference>
<feature type="domain" description="Fibronectin type-III" evidence="2">
    <location>
        <begin position="698"/>
        <end position="795"/>
    </location>
</feature>